<feature type="compositionally biased region" description="Low complexity" evidence="3">
    <location>
        <begin position="1343"/>
        <end position="1363"/>
    </location>
</feature>
<dbReference type="Gene3D" id="3.40.50.300">
    <property type="entry name" value="P-loop containing nucleotide triphosphate hydrolases"/>
    <property type="match status" value="3"/>
</dbReference>
<feature type="region of interest" description="Disordered" evidence="3">
    <location>
        <begin position="1294"/>
        <end position="1370"/>
    </location>
</feature>
<sequence>MPSGIDAALKSLKADAMMPAPTKVNYNGFEPEKKKKPEITEATIDPSEIGLEKCQKIVKEQEFKIRKLKEKMAGIAPTKKNKAEIAAVKEQVEELQADGNYRAAMNYVRKVEEDERDKRRAEREKDDEEALVGGLGKKKGPTGPSEPAPKKQAASSAEVQEVAGDFDADAEVAAVVKSAVEGSEDALAQLQKGAGAGSYKSAIKAEVASIASAAAELISAKMKRAATRDVALKTLRALSWNPPATLPALPAMLLLLEETKLKGEPGGTAADLCRVVCSCGPKNSAVPEAVFPVLLAHLGAAAAGKWKVKVAVLQLLRELLQSSQELCPRQTGLWMPKIMSALRDAVGDARKEVKKEAESFLRSMAKELAQTPEIRALADDIITSILDSANMEKATETLHRMANTTFLNTVDSCAFALLFPTVSRAMREQAHDAKMKGVQIVGASVHLIADPVLLQPYLQELMPLLEECLLHPTVGVQHEAAKSFGSLAFGLPEICDKDMMPFLLKKLQSQEQNEDVSEVERRGAARGLAEVLLARRDLLPGCLHDTILPRIPSGETIESKAGGLQLIQAIAGLGPQAFLPHLKHSLPFALNALQEESEVVHKQAVAAVKTLIDEYGATAPHLLLPRMQEALFFQEEEPRARAMDLFFSFCEKISEGIKFGQDFLSMDCLSSFHRHSLLVSIFIARTDDHHDVRRVATLLWKEKLQSGPKAKAEILPLLLSVLKALQNGSCDARRKAAERCLSELEAGDKAGFETVEAQQGAAGVLFAQDANDIETLDSECKAADVAPRPPLRPQLLQRRAQTEMPRFAEPLRKYINSVVVSCCMESRTREGAEAALEEELKPLVDKPLLERTGSAIAAFELKPFLEKVFDGVEDEASEEERHSKRSSDSLIFLDGLRMMYGGGHMLLKDAVLDLRKGRRYGVVGRNGAGKTTLMSTIAAGGVSGMTADVKTLHVKPEVLRPELVHHPCLGLRWQRWWVDKHQTVPTTLEEPQYQVDLLVLRLAKAAPSAAGLTQSTYRSFRRRLDLFSRQCRRRGQGVALEGAYLVLSQLQDVAWEATEGLDYDDMELSDDPFKPLLVVLDKLFQHEEEVELPERCQEFFEKFARERGEELQAYLVRHQSMLRKLKELQVDIPPLLAGWHLLQRSGVPRWTHVQVKAMCNGDMSVDRVSKALIRMFGGDSKPNAKDSILKGEIHYMDAEYDDLEDYGFDDVYYQDDDAYTYGYDPDYDDAIDEVEYTGEADEDIPQELDEASLAVEDAFINYLDSRKKMRELALSRGFYPVVAIGMDDNGGAFKGRGKASGGKGKSKGKGRGKSSGGKGKSAGKGHPLPGARRYVFGRRRAGESTSTASTTASAKSTTGGSTSQHGPRFKRYRLPANGIKEVPDEVTMVEDNFVSEVNQIPVDYTTHESINFVSQAVGWAIMDSGATRTVCGEASWNKILDYLSLRNMEPDIDKETKDFRFGDGAMVRSLFRAMIPVCVGKTWRQLIVHVLPGHTPLLLARPDLESWQTVVDYGRKTVMIGDVQVKPAFTTNGHYMINIFDDLEDVLSFAELDNIDVSVETFVDSMITDEVSDFEADLDVEVSEKEAEEFVFAASMKSQQHERKLKFWEVYVDEGNLSKYLQRAYHDVEVRQFSLPTWNFEMKEQQAAFRRLVEQEEPHHIMVTPECRLWSPMQNLNYRTPERRELLRDLRVLEEETHLTFYKDIHIDGKRLVYDTTFENPADAASFETPTLDSMKGYFETVLDRCRTRLKASPEDEMYVRKPTRFRSSSRKVCEAVNLRCECPRGAHVQMMGRGSVLKKMQNYEPELCQRLGNAIYSAMEMAWKKRGQAELMTMEVVEKSTEEMQYLEQNKELIKIGGHEILKSVANLHRQLGHPNGAKLVLAVKARHLPNEFVQVARRYKCPTCLARAQPKNVRVATLHKSPHFNHSVAIDTFYVEWDGKQRAVFTIMDEFSRYEVDMEIKEETADMEIALFESTWSRSFGFPKVLRLDASGPHQGQQFADWASAHGMYMDLIPRGAHHRLGILERNHAVRRRMLEIFHKDMPELDFEQAILVTCHQRNRLSSVKGATPATLAFGYVPSEGGNADDPGPEQFGDSADLAQVMEVKQKAAQAFHSANFDLAVRSAALARSRVDEDELMVGDYVYYWKPQTHKLDPFRWRGPAMVVSVEASIDRKTMIYWIVHGSSLVRATRQQLRFETVPERYERQSKPAYLESVQKPLQQRLLEALKPVRGPVRAIDIAGKAQSPDDFPQLGGTGAAAVAPGDAPPHEPPEPPDPPKTDDKSKSKTATAELDTPGKPADKSKARPKAKLPEPRIDFWVDYPDSEKTESESKTTDKTLLDEMVANKDKNLDDHTQGMTDIQKEMKRKLEEEHPGIMDSSHGVIDRQDDEPPVNPDDVSVRARDRRFYEQAVRAASFLSHENNRRLDGLPPSGRQLPANAAAQASRPAANLVPPRADDGQPKTKQPRTEEVRMVEVPEDEVMMAVVESRLSADEKRAFTEAKRKALVPWHENDAWRPFKRTACPPGTIVPMRFLLRYKENKPHARVILQGFKHKDVIESKLVLVEASDLNAVQFCRKELKNQEVADDEMQAALTKVGFPQAMQSKSVNELSGGWRMKLLLASAMMRDCDILLLDEPTNHLDKESVEWLSEYLRSMTRTTLMVISHDPTFLNKVCTDIIQYSSKRTLDYFEGNFEAFRKARRITSDEEAEAILLGRHNFDNDVDPEADRSRKNEDTSHKASGGVSAAVFDKSSKISFPIPGTLKGHSAAKPVMELKNVFFSYDDDGPMILKDISCKIGLASRVGIVGANGAGKSTLLNVLCGELVPVPGPSGEAPGEVYKHRNLRLAYIAQQHMFHLAEFMNSTPYVYIQKRYQNGYDEAGVVTACRAIAPSRDPAQALQRRLMEPPNEEVAKRRSDLARKHGKYGFEALIFGSSVGMIFMILLAMPMLTLWQVGSIQSRVVRGNEVLYEVQWKGCDDPKQNTFENLAKLKKLDMVGLAKAKGRPLTQKEIVKHLEQFGPFSPWVRPFGRRLAELDAVRSDAAAPTNYIDMETLDALVQGLARFKGGIIAAWQSLGDGLGRVREPSLQRDLEGGRWRPGREDQAEHHQVRPMRPMQRSAKRLRASDVSEILQRRPPADFNQGKAQERYKDVCREEQILQVLEHPAPLGYERMVVGIYQMPAPMKDREFLWREWAALLPTEDGGQLYVSVAMTPSPEESAAILQPNDKFVRGHLHLAATMARQDPDSYEVSACSVIMGDVKGSMPKAVQNMVAGNASSYLINFRDAHSR</sequence>
<feature type="domain" description="Integrase catalytic" evidence="5">
    <location>
        <begin position="1920"/>
        <end position="2088"/>
    </location>
</feature>
<feature type="region of interest" description="Disordered" evidence="3">
    <location>
        <begin position="3089"/>
        <end position="3117"/>
    </location>
</feature>
<feature type="compositionally biased region" description="Basic and acidic residues" evidence="3">
    <location>
        <begin position="2725"/>
        <end position="2737"/>
    </location>
</feature>
<dbReference type="InterPro" id="IPR017871">
    <property type="entry name" value="ABC_transporter-like_CS"/>
</dbReference>
<keyword evidence="8" id="KW-1185">Reference proteome</keyword>
<evidence type="ECO:0000256" key="2">
    <source>
        <dbReference type="ARBA" id="ARBA00049360"/>
    </source>
</evidence>
<dbReference type="InterPro" id="IPR016024">
    <property type="entry name" value="ARM-type_fold"/>
</dbReference>
<feature type="region of interest" description="Disordered" evidence="3">
    <location>
        <begin position="2423"/>
        <end position="2469"/>
    </location>
</feature>
<dbReference type="EMBL" id="CAMXCT030001369">
    <property type="protein sequence ID" value="CAL4776742.1"/>
    <property type="molecule type" value="Genomic_DNA"/>
</dbReference>
<dbReference type="PANTHER" id="PTHR19211:SF5">
    <property type="entry name" value="ELONGATION FACTOR 3A-RELATED"/>
    <property type="match status" value="1"/>
</dbReference>
<comment type="caution">
    <text evidence="6">The sequence shown here is derived from an EMBL/GenBank/DDBJ whole genome shotgun (WGS) entry which is preliminary data.</text>
</comment>
<reference evidence="7 8" key="2">
    <citation type="submission" date="2024-05" db="EMBL/GenBank/DDBJ databases">
        <authorList>
            <person name="Chen Y."/>
            <person name="Shah S."/>
            <person name="Dougan E. K."/>
            <person name="Thang M."/>
            <person name="Chan C."/>
        </authorList>
    </citation>
    <scope>NUCLEOTIDE SEQUENCE [LARGE SCALE GENOMIC DNA]</scope>
</reference>
<evidence type="ECO:0000313" key="8">
    <source>
        <dbReference type="Proteomes" id="UP001152797"/>
    </source>
</evidence>
<dbReference type="InterPro" id="IPR003439">
    <property type="entry name" value="ABC_transporter-like_ATP-bd"/>
</dbReference>
<dbReference type="SUPFAM" id="SSF48371">
    <property type="entry name" value="ARM repeat"/>
    <property type="match status" value="1"/>
</dbReference>
<dbReference type="OrthoDB" id="10691271at2759"/>
<dbReference type="PROSITE" id="PS00211">
    <property type="entry name" value="ABC_TRANSPORTER_1"/>
    <property type="match status" value="1"/>
</dbReference>
<dbReference type="InterPro" id="IPR001584">
    <property type="entry name" value="Integrase_cat-core"/>
</dbReference>
<comment type="catalytic activity">
    <reaction evidence="2">
        <text>ATP + H2O = ADP + phosphate + H(+)</text>
        <dbReference type="Rhea" id="RHEA:13065"/>
        <dbReference type="ChEBI" id="CHEBI:15377"/>
        <dbReference type="ChEBI" id="CHEBI:15378"/>
        <dbReference type="ChEBI" id="CHEBI:30616"/>
        <dbReference type="ChEBI" id="CHEBI:43474"/>
        <dbReference type="ChEBI" id="CHEBI:456216"/>
    </reaction>
</comment>
<feature type="compositionally biased region" description="Basic and acidic residues" evidence="3">
    <location>
        <begin position="2299"/>
        <end position="2339"/>
    </location>
</feature>
<evidence type="ECO:0000313" key="7">
    <source>
        <dbReference type="EMBL" id="CAL4776742.1"/>
    </source>
</evidence>
<dbReference type="Gene3D" id="3.30.420.10">
    <property type="entry name" value="Ribonuclease H-like superfamily/Ribonuclease H"/>
    <property type="match status" value="1"/>
</dbReference>
<dbReference type="EMBL" id="CAMXCT020001369">
    <property type="protein sequence ID" value="CAL1142805.1"/>
    <property type="molecule type" value="Genomic_DNA"/>
</dbReference>
<feature type="compositionally biased region" description="Gly residues" evidence="3">
    <location>
        <begin position="1313"/>
        <end position="1322"/>
    </location>
</feature>
<accession>A0A9P1CD75</accession>
<evidence type="ECO:0000256" key="1">
    <source>
        <dbReference type="ARBA" id="ARBA00022737"/>
    </source>
</evidence>
<gene>
    <name evidence="6" type="ORF">C1SCF055_LOCUS16506</name>
</gene>
<dbReference type="Pfam" id="PF24984">
    <property type="entry name" value="HEAT_EF3_GNC1"/>
    <property type="match status" value="1"/>
</dbReference>
<protein>
    <submittedName>
        <fullName evidence="7">[NU+] prion formation protein 1</fullName>
    </submittedName>
</protein>
<feature type="region of interest" description="Disordered" evidence="3">
    <location>
        <begin position="2371"/>
        <end position="2398"/>
    </location>
</feature>
<dbReference type="PANTHER" id="PTHR19211">
    <property type="entry name" value="ATP-BINDING TRANSPORT PROTEIN-RELATED"/>
    <property type="match status" value="1"/>
</dbReference>
<dbReference type="Gene3D" id="3.30.530.20">
    <property type="match status" value="1"/>
</dbReference>
<dbReference type="InterPro" id="IPR012337">
    <property type="entry name" value="RNaseH-like_sf"/>
</dbReference>
<feature type="domain" description="ABC transporter" evidence="4">
    <location>
        <begin position="2393"/>
        <end position="2715"/>
    </location>
</feature>
<keyword evidence="7" id="KW-0034">Amyloid</keyword>
<dbReference type="PROSITE" id="PS50893">
    <property type="entry name" value="ABC_TRANSPORTER_2"/>
    <property type="match status" value="1"/>
</dbReference>
<dbReference type="GO" id="GO:0003676">
    <property type="term" value="F:nucleic acid binding"/>
    <property type="evidence" value="ECO:0007669"/>
    <property type="project" value="InterPro"/>
</dbReference>
<dbReference type="SUPFAM" id="SSF55961">
    <property type="entry name" value="Bet v1-like"/>
    <property type="match status" value="1"/>
</dbReference>
<dbReference type="SUPFAM" id="SSF53098">
    <property type="entry name" value="Ribonuclease H-like"/>
    <property type="match status" value="1"/>
</dbReference>
<dbReference type="InterPro" id="IPR027417">
    <property type="entry name" value="P-loop_NTPase"/>
</dbReference>
<dbReference type="PROSITE" id="PS50994">
    <property type="entry name" value="INTEGRASE"/>
    <property type="match status" value="1"/>
</dbReference>
<evidence type="ECO:0000259" key="4">
    <source>
        <dbReference type="PROSITE" id="PS50893"/>
    </source>
</evidence>
<dbReference type="Proteomes" id="UP001152797">
    <property type="component" value="Unassembled WGS sequence"/>
</dbReference>
<evidence type="ECO:0000313" key="6">
    <source>
        <dbReference type="EMBL" id="CAI3989430.1"/>
    </source>
</evidence>
<proteinExistence type="predicted"/>
<evidence type="ECO:0000256" key="3">
    <source>
        <dbReference type="SAM" id="MobiDB-lite"/>
    </source>
</evidence>
<dbReference type="InterPro" id="IPR023393">
    <property type="entry name" value="START-like_dom_sf"/>
</dbReference>
<feature type="compositionally biased region" description="Gly residues" evidence="3">
    <location>
        <begin position="1294"/>
        <end position="1303"/>
    </location>
</feature>
<feature type="compositionally biased region" description="Basic and acidic residues" evidence="3">
    <location>
        <begin position="112"/>
        <end position="124"/>
    </location>
</feature>
<dbReference type="InterPro" id="IPR011989">
    <property type="entry name" value="ARM-like"/>
</dbReference>
<reference evidence="6" key="1">
    <citation type="submission" date="2022-10" db="EMBL/GenBank/DDBJ databases">
        <authorList>
            <person name="Chen Y."/>
            <person name="Dougan E. K."/>
            <person name="Chan C."/>
            <person name="Rhodes N."/>
            <person name="Thang M."/>
        </authorList>
    </citation>
    <scope>NUCLEOTIDE SEQUENCE</scope>
</reference>
<feature type="region of interest" description="Disordered" evidence="3">
    <location>
        <begin position="2722"/>
        <end position="2742"/>
    </location>
</feature>
<feature type="region of interest" description="Disordered" evidence="3">
    <location>
        <begin position="112"/>
        <end position="161"/>
    </location>
</feature>
<name>A0A9P1CD75_9DINO</name>
<feature type="compositionally biased region" description="Low complexity" evidence="3">
    <location>
        <begin position="2434"/>
        <end position="2451"/>
    </location>
</feature>
<keyword evidence="7" id="KW-0640">Prion</keyword>
<dbReference type="Gene3D" id="1.25.10.10">
    <property type="entry name" value="Leucine-rich Repeat Variant"/>
    <property type="match status" value="2"/>
</dbReference>
<dbReference type="EMBL" id="CAMXCT010001369">
    <property type="protein sequence ID" value="CAI3989430.1"/>
    <property type="molecule type" value="Genomic_DNA"/>
</dbReference>
<feature type="compositionally biased region" description="Basic and acidic residues" evidence="3">
    <location>
        <begin position="2455"/>
        <end position="2469"/>
    </location>
</feature>
<dbReference type="GO" id="GO:0016887">
    <property type="term" value="F:ATP hydrolysis activity"/>
    <property type="evidence" value="ECO:0007669"/>
    <property type="project" value="InterPro"/>
</dbReference>
<dbReference type="SUPFAM" id="SSF52540">
    <property type="entry name" value="P-loop containing nucleoside triphosphate hydrolases"/>
    <property type="match status" value="3"/>
</dbReference>
<dbReference type="GO" id="GO:0015074">
    <property type="term" value="P:DNA integration"/>
    <property type="evidence" value="ECO:0007669"/>
    <property type="project" value="InterPro"/>
</dbReference>
<feature type="compositionally biased region" description="Basic and acidic residues" evidence="3">
    <location>
        <begin position="2267"/>
        <end position="2285"/>
    </location>
</feature>
<feature type="compositionally biased region" description="Basic and acidic residues" evidence="3">
    <location>
        <begin position="3089"/>
        <end position="3107"/>
    </location>
</feature>
<dbReference type="GO" id="GO:0005524">
    <property type="term" value="F:ATP binding"/>
    <property type="evidence" value="ECO:0007669"/>
    <property type="project" value="InterPro"/>
</dbReference>
<dbReference type="InterPro" id="IPR050611">
    <property type="entry name" value="ABCF"/>
</dbReference>
<evidence type="ECO:0000259" key="5">
    <source>
        <dbReference type="PROSITE" id="PS50994"/>
    </source>
</evidence>
<dbReference type="Pfam" id="PF00005">
    <property type="entry name" value="ABC_tran"/>
    <property type="match status" value="2"/>
</dbReference>
<dbReference type="InterPro" id="IPR036397">
    <property type="entry name" value="RNaseH_sf"/>
</dbReference>
<feature type="region of interest" description="Disordered" evidence="3">
    <location>
        <begin position="2242"/>
        <end position="2339"/>
    </location>
</feature>
<keyword evidence="1" id="KW-0677">Repeat</keyword>
<dbReference type="Pfam" id="PF24987">
    <property type="entry name" value="HEAT_EF3_N"/>
    <property type="match status" value="1"/>
</dbReference>
<organism evidence="6">
    <name type="scientific">Cladocopium goreaui</name>
    <dbReference type="NCBI Taxonomy" id="2562237"/>
    <lineage>
        <taxon>Eukaryota</taxon>
        <taxon>Sar</taxon>
        <taxon>Alveolata</taxon>
        <taxon>Dinophyceae</taxon>
        <taxon>Suessiales</taxon>
        <taxon>Symbiodiniaceae</taxon>
        <taxon>Cladocopium</taxon>
    </lineage>
</organism>